<reference evidence="7 8" key="1">
    <citation type="submission" date="2024-01" db="EMBL/GenBank/DDBJ databases">
        <title>The genome of the rayed Mediterranean limpet Patella caerulea (Linnaeus, 1758).</title>
        <authorList>
            <person name="Anh-Thu Weber A."/>
            <person name="Halstead-Nussloch G."/>
        </authorList>
    </citation>
    <scope>NUCLEOTIDE SEQUENCE [LARGE SCALE GENOMIC DNA]</scope>
    <source>
        <strain evidence="7">AATW-2023a</strain>
        <tissue evidence="7">Whole specimen</tissue>
    </source>
</reference>
<evidence type="ECO:0008006" key="9">
    <source>
        <dbReference type="Google" id="ProtNLM"/>
    </source>
</evidence>
<accession>A0AAN8G4Z2</accession>
<keyword evidence="6" id="KW-0479">Metal-binding</keyword>
<evidence type="ECO:0000256" key="5">
    <source>
        <dbReference type="ARBA" id="ARBA00023242"/>
    </source>
</evidence>
<evidence type="ECO:0000256" key="6">
    <source>
        <dbReference type="PIRSR" id="PIRSR602848-1"/>
    </source>
</evidence>
<evidence type="ECO:0000256" key="3">
    <source>
        <dbReference type="ARBA" id="ARBA00005902"/>
    </source>
</evidence>
<protein>
    <recommendedName>
        <fullName evidence="9">Translin-associated protein X</fullName>
    </recommendedName>
</protein>
<organism evidence="7 8">
    <name type="scientific">Patella caerulea</name>
    <name type="common">Rayed Mediterranean limpet</name>
    <dbReference type="NCBI Taxonomy" id="87958"/>
    <lineage>
        <taxon>Eukaryota</taxon>
        <taxon>Metazoa</taxon>
        <taxon>Spiralia</taxon>
        <taxon>Lophotrochozoa</taxon>
        <taxon>Mollusca</taxon>
        <taxon>Gastropoda</taxon>
        <taxon>Patellogastropoda</taxon>
        <taxon>Patelloidea</taxon>
        <taxon>Patellidae</taxon>
        <taxon>Patella</taxon>
    </lineage>
</organism>
<dbReference type="CDD" id="cd14820">
    <property type="entry name" value="TRAX"/>
    <property type="match status" value="1"/>
</dbReference>
<evidence type="ECO:0000313" key="8">
    <source>
        <dbReference type="Proteomes" id="UP001347796"/>
    </source>
</evidence>
<dbReference type="Proteomes" id="UP001347796">
    <property type="component" value="Unassembled WGS sequence"/>
</dbReference>
<dbReference type="GO" id="GO:0046872">
    <property type="term" value="F:metal ion binding"/>
    <property type="evidence" value="ECO:0007669"/>
    <property type="project" value="UniProtKB-KW"/>
</dbReference>
<keyword evidence="4" id="KW-0963">Cytoplasm</keyword>
<comment type="caution">
    <text evidence="7">The sequence shown here is derived from an EMBL/GenBank/DDBJ whole genome shotgun (WGS) entry which is preliminary data.</text>
</comment>
<name>A0AAN8G4Z2_PATCE</name>
<evidence type="ECO:0000256" key="4">
    <source>
        <dbReference type="ARBA" id="ARBA00022490"/>
    </source>
</evidence>
<feature type="binding site" evidence="6">
    <location>
        <position position="189"/>
    </location>
    <ligand>
        <name>Mg(2+)</name>
        <dbReference type="ChEBI" id="CHEBI:18420"/>
    </ligand>
</feature>
<evidence type="ECO:0000256" key="2">
    <source>
        <dbReference type="ARBA" id="ARBA00004496"/>
    </source>
</evidence>
<keyword evidence="6" id="KW-0460">Magnesium</keyword>
<dbReference type="PANTHER" id="PTHR10741">
    <property type="entry name" value="TRANSLIN AND TRANSLIN ASSOCIATED PROTEIN X"/>
    <property type="match status" value="1"/>
</dbReference>
<dbReference type="GO" id="GO:0005634">
    <property type="term" value="C:nucleus"/>
    <property type="evidence" value="ECO:0007669"/>
    <property type="project" value="UniProtKB-SubCell"/>
</dbReference>
<dbReference type="InterPro" id="IPR016068">
    <property type="entry name" value="Translin_N"/>
</dbReference>
<proteinExistence type="inferred from homology"/>
<dbReference type="GO" id="GO:0043565">
    <property type="term" value="F:sequence-specific DNA binding"/>
    <property type="evidence" value="ECO:0007669"/>
    <property type="project" value="InterPro"/>
</dbReference>
<keyword evidence="5" id="KW-0539">Nucleus</keyword>
<dbReference type="EMBL" id="JAZGQO010000018">
    <property type="protein sequence ID" value="KAK6167918.1"/>
    <property type="molecule type" value="Genomic_DNA"/>
</dbReference>
<dbReference type="FunFam" id="1.20.58.200:FF:000001">
    <property type="entry name" value="Translin-associated factor X"/>
    <property type="match status" value="1"/>
</dbReference>
<sequence>MAGVNKEKRPEGRTKQFKKVNDNKNKVVVDENSAIIKIFRGFQGELDAKHDKHERLVKISRDVTIDSKRTIFLLHRHRDGSDREGNDEILNDAKDKIKEIQNIRFLAMAEELEGEDPYQFMRAISPGMQEYIEAISFYYYLKHGQLISLNEIQKDLVFSKTGEDEQNKILTLNVPPIEYLLGLADLTGELMRLTINSVGAGNLETPYKICEFLQIVYDAFNSYGNTLKDLNRKMGTLRQSLRKVENACYTLHVRGSEIPKHMFADVFMTSGDDKYAEDVE</sequence>
<dbReference type="InterPro" id="IPR016069">
    <property type="entry name" value="Translin_C"/>
</dbReference>
<comment type="similarity">
    <text evidence="3">Belongs to the translin family.</text>
</comment>
<feature type="binding site" evidence="6">
    <location>
        <position position="133"/>
    </location>
    <ligand>
        <name>Mg(2+)</name>
        <dbReference type="ChEBI" id="CHEBI:18420"/>
    </ligand>
</feature>
<dbReference type="InterPro" id="IPR002848">
    <property type="entry name" value="Translin_fam"/>
</dbReference>
<comment type="subcellular location">
    <subcellularLocation>
        <location evidence="2">Cytoplasm</location>
    </subcellularLocation>
    <subcellularLocation>
        <location evidence="1">Nucleus</location>
    </subcellularLocation>
</comment>
<evidence type="ECO:0000313" key="7">
    <source>
        <dbReference type="EMBL" id="KAK6167918.1"/>
    </source>
</evidence>
<dbReference type="SUPFAM" id="SSF74784">
    <property type="entry name" value="Translin"/>
    <property type="match status" value="1"/>
</dbReference>
<dbReference type="Pfam" id="PF01997">
    <property type="entry name" value="Translin"/>
    <property type="match status" value="1"/>
</dbReference>
<gene>
    <name evidence="7" type="ORF">SNE40_021842</name>
</gene>
<dbReference type="Gene3D" id="1.20.58.190">
    <property type="entry name" value="Translin, domain 1"/>
    <property type="match status" value="1"/>
</dbReference>
<dbReference type="Gene3D" id="1.20.58.200">
    <property type="entry name" value="Translin, domain 2"/>
    <property type="match status" value="1"/>
</dbReference>
<dbReference type="InterPro" id="IPR036081">
    <property type="entry name" value="Translin_sf"/>
</dbReference>
<keyword evidence="8" id="KW-1185">Reference proteome</keyword>
<dbReference type="AlphaFoldDB" id="A0AAN8G4Z2"/>
<dbReference type="GO" id="GO:0005737">
    <property type="term" value="C:cytoplasm"/>
    <property type="evidence" value="ECO:0007669"/>
    <property type="project" value="UniProtKB-SubCell"/>
</dbReference>
<evidence type="ECO:0000256" key="1">
    <source>
        <dbReference type="ARBA" id="ARBA00004123"/>
    </source>
</evidence>